<gene>
    <name evidence="2" type="ORF">MENT_LOCUS58800</name>
</gene>
<evidence type="ECO:0000313" key="2">
    <source>
        <dbReference type="EMBL" id="CAD2205019.1"/>
    </source>
</evidence>
<evidence type="ECO:0000313" key="3">
    <source>
        <dbReference type="Proteomes" id="UP000580250"/>
    </source>
</evidence>
<evidence type="ECO:0000256" key="1">
    <source>
        <dbReference type="SAM" id="MobiDB-lite"/>
    </source>
</evidence>
<accession>A0A6V7Y076</accession>
<name>A0A6V7Y076_MELEN</name>
<dbReference type="EMBL" id="CAJEWN010002722">
    <property type="protein sequence ID" value="CAD2205019.1"/>
    <property type="molecule type" value="Genomic_DNA"/>
</dbReference>
<feature type="region of interest" description="Disordered" evidence="1">
    <location>
        <begin position="162"/>
        <end position="205"/>
    </location>
</feature>
<dbReference type="AlphaFoldDB" id="A0A6V7Y076"/>
<dbReference type="Proteomes" id="UP000580250">
    <property type="component" value="Unassembled WGS sequence"/>
</dbReference>
<sequence length="205" mass="23272">MLIKMVLVVIRNINARKILKYINTFTSQRGKYYHEKRKHAACSNADNEAVIGHATNLHEGDYPQYIPEEGQLNFVHPAYQSGGHQPFDYSAYTHQGGFTANQENNENEGGLPDHQSHLRLFGKDIYVNDQDSNKNFVEDQDATFPAYLYPSTEEEEQQMLLRAQEESARNAPFRSGNLAIGEGRSRQRGRASRRGSSRPEGILLT</sequence>
<proteinExistence type="predicted"/>
<organism evidence="2 3">
    <name type="scientific">Meloidogyne enterolobii</name>
    <name type="common">Root-knot nematode worm</name>
    <name type="synonym">Meloidogyne mayaguensis</name>
    <dbReference type="NCBI Taxonomy" id="390850"/>
    <lineage>
        <taxon>Eukaryota</taxon>
        <taxon>Metazoa</taxon>
        <taxon>Ecdysozoa</taxon>
        <taxon>Nematoda</taxon>
        <taxon>Chromadorea</taxon>
        <taxon>Rhabditida</taxon>
        <taxon>Tylenchina</taxon>
        <taxon>Tylenchomorpha</taxon>
        <taxon>Tylenchoidea</taxon>
        <taxon>Meloidogynidae</taxon>
        <taxon>Meloidogyninae</taxon>
        <taxon>Meloidogyne</taxon>
    </lineage>
</organism>
<reference evidence="2 3" key="1">
    <citation type="submission" date="2020-08" db="EMBL/GenBank/DDBJ databases">
        <authorList>
            <person name="Koutsovoulos G."/>
            <person name="Danchin GJ E."/>
        </authorList>
    </citation>
    <scope>NUCLEOTIDE SEQUENCE [LARGE SCALE GENOMIC DNA]</scope>
</reference>
<protein>
    <submittedName>
        <fullName evidence="2">Uncharacterized protein</fullName>
    </submittedName>
</protein>
<comment type="caution">
    <text evidence="2">The sequence shown here is derived from an EMBL/GenBank/DDBJ whole genome shotgun (WGS) entry which is preliminary data.</text>
</comment>
<feature type="compositionally biased region" description="Basic residues" evidence="1">
    <location>
        <begin position="186"/>
        <end position="196"/>
    </location>
</feature>